<dbReference type="AlphaFoldDB" id="A0AAE6FSV4"/>
<dbReference type="Pfam" id="PF08666">
    <property type="entry name" value="SAF"/>
    <property type="match status" value="1"/>
</dbReference>
<dbReference type="Gene3D" id="3.90.1210.10">
    <property type="entry name" value="Antifreeze-like/N-acetylneuraminic acid synthase C-terminal domain"/>
    <property type="match status" value="1"/>
</dbReference>
<sequence length="348" mass="38948">MKIGDKVINGGNGTFIIAEVAQAHDGSLGLAHSFIDAVAETGADAIKFQTHIADAESTKDENFRVPMSGQDNTRWDYWKRMEFTKDQWHELYKHAKQKGLIFLSSPFSCEAFEILDGIGIPAWKIGSGEFYNSNLLNKIIETRKPILLSTGMATYNEIDEAYKIFKSFSVDFALFQCVSLYPAPLEKVGLNILNEFRDKYDCCLGLSDHSGTVFPSLAAMVQSVDIIEVHVVFDKRMYGPDTSSSITIEDLDFLVTANKSFTTLRKNPIKKDLTAKDLRTTRSIFTKSLCLINSLKAGEIIHTENLTLKKPGTGISVNERDKLVGKRVLCDVLADRLIKWSDIEVKNK</sequence>
<dbReference type="RefSeq" id="WP_139883053.1">
    <property type="nucleotide sequence ID" value="NZ_CP040986.1"/>
</dbReference>
<dbReference type="PANTHER" id="PTHR42966:SF1">
    <property type="entry name" value="SIALIC ACID SYNTHASE"/>
    <property type="match status" value="1"/>
</dbReference>
<evidence type="ECO:0000313" key="2">
    <source>
        <dbReference type="EMBL" id="QDD13359.1"/>
    </source>
</evidence>
<dbReference type="CDD" id="cd11615">
    <property type="entry name" value="SAF_NeuB_like"/>
    <property type="match status" value="1"/>
</dbReference>
<dbReference type="EMBL" id="CP040986">
    <property type="protein sequence ID" value="QDD13359.1"/>
    <property type="molecule type" value="Genomic_DNA"/>
</dbReference>
<dbReference type="InterPro" id="IPR013785">
    <property type="entry name" value="Aldolase_TIM"/>
</dbReference>
<evidence type="ECO:0000313" key="3">
    <source>
        <dbReference type="Proteomes" id="UP000312102"/>
    </source>
</evidence>
<dbReference type="GO" id="GO:0016051">
    <property type="term" value="P:carbohydrate biosynthetic process"/>
    <property type="evidence" value="ECO:0007669"/>
    <property type="project" value="InterPro"/>
</dbReference>
<dbReference type="Proteomes" id="UP000312102">
    <property type="component" value="Chromosome"/>
</dbReference>
<feature type="domain" description="AFP-like" evidence="1">
    <location>
        <begin position="288"/>
        <end position="346"/>
    </location>
</feature>
<dbReference type="PROSITE" id="PS50844">
    <property type="entry name" value="AFP_LIKE"/>
    <property type="match status" value="1"/>
</dbReference>
<dbReference type="SUPFAM" id="SSF51569">
    <property type="entry name" value="Aldolase"/>
    <property type="match status" value="1"/>
</dbReference>
<dbReference type="InterPro" id="IPR013132">
    <property type="entry name" value="PseI/NeuA/B-like_N"/>
</dbReference>
<dbReference type="InterPro" id="IPR013974">
    <property type="entry name" value="SAF"/>
</dbReference>
<proteinExistence type="predicted"/>
<organism evidence="2 3">
    <name type="scientific">Candidatus Methylopumilus rimovensis</name>
    <dbReference type="NCBI Taxonomy" id="2588535"/>
    <lineage>
        <taxon>Bacteria</taxon>
        <taxon>Pseudomonadati</taxon>
        <taxon>Pseudomonadota</taxon>
        <taxon>Betaproteobacteria</taxon>
        <taxon>Nitrosomonadales</taxon>
        <taxon>Methylophilaceae</taxon>
        <taxon>Candidatus Methylopumilus</taxon>
    </lineage>
</organism>
<keyword evidence="3" id="KW-1185">Reference proteome</keyword>
<reference evidence="2 3" key="1">
    <citation type="journal article" date="2019" name="ISME J.">
        <title>Evolution in action: habitat transition from sediment to the pelagial leads to genome streamlining in Methylophilaceae.</title>
        <authorList>
            <person name="Salcher M."/>
            <person name="Schaefle D."/>
            <person name="Kaspar M."/>
            <person name="Neuenschwander S.M."/>
            <person name="Ghai R."/>
        </authorList>
    </citation>
    <scope>NUCLEOTIDE SEQUENCE [LARGE SCALE GENOMIC DNA]</scope>
    <source>
        <strain evidence="2 3">MMS-RI-1</strain>
    </source>
</reference>
<dbReference type="PANTHER" id="PTHR42966">
    <property type="entry name" value="N-ACETYLNEURAMINATE SYNTHASE"/>
    <property type="match status" value="1"/>
</dbReference>
<protein>
    <submittedName>
        <fullName evidence="2">N-acetylneuraminate synthase</fullName>
    </submittedName>
</protein>
<dbReference type="Pfam" id="PF03102">
    <property type="entry name" value="NeuB"/>
    <property type="match status" value="1"/>
</dbReference>
<gene>
    <name evidence="2" type="ORF">FIT61_02645</name>
</gene>
<dbReference type="SUPFAM" id="SSF51269">
    <property type="entry name" value="AFP III-like domain"/>
    <property type="match status" value="1"/>
</dbReference>
<dbReference type="InterPro" id="IPR051690">
    <property type="entry name" value="PseI-like"/>
</dbReference>
<dbReference type="GO" id="GO:0047444">
    <property type="term" value="F:N-acylneuraminate-9-phosphate synthase activity"/>
    <property type="evidence" value="ECO:0007669"/>
    <property type="project" value="TreeGrafter"/>
</dbReference>
<evidence type="ECO:0000259" key="1">
    <source>
        <dbReference type="PROSITE" id="PS50844"/>
    </source>
</evidence>
<dbReference type="KEGG" id="mrk:FIT61_02645"/>
<dbReference type="InterPro" id="IPR006190">
    <property type="entry name" value="SAF_AFP_Neu5Ac"/>
</dbReference>
<name>A0AAE6FSV4_9PROT</name>
<dbReference type="InterPro" id="IPR036732">
    <property type="entry name" value="AFP_Neu5c_C_sf"/>
</dbReference>
<dbReference type="Gene3D" id="3.20.20.70">
    <property type="entry name" value="Aldolase class I"/>
    <property type="match status" value="1"/>
</dbReference>
<dbReference type="SMART" id="SM00858">
    <property type="entry name" value="SAF"/>
    <property type="match status" value="1"/>
</dbReference>
<accession>A0AAE6FSV4</accession>
<dbReference type="InterPro" id="IPR057736">
    <property type="entry name" value="SAF_PseI/NeuA/NeuB"/>
</dbReference>